<organism evidence="2 3">
    <name type="scientific">Solidesulfovibrio magneticus (strain ATCC 700980 / DSM 13731 / RS-1)</name>
    <name type="common">Desulfovibrio magneticus</name>
    <dbReference type="NCBI Taxonomy" id="573370"/>
    <lineage>
        <taxon>Bacteria</taxon>
        <taxon>Pseudomonadati</taxon>
        <taxon>Thermodesulfobacteriota</taxon>
        <taxon>Desulfovibrionia</taxon>
        <taxon>Desulfovibrionales</taxon>
        <taxon>Desulfovibrionaceae</taxon>
        <taxon>Solidesulfovibrio</taxon>
    </lineage>
</organism>
<dbReference type="Gene3D" id="1.10.3450.10">
    <property type="entry name" value="TTHA0068-like"/>
    <property type="match status" value="1"/>
</dbReference>
<dbReference type="SUPFAM" id="SSF140663">
    <property type="entry name" value="TTHA0068-like"/>
    <property type="match status" value="1"/>
</dbReference>
<protein>
    <recommendedName>
        <fullName evidence="4">DUF309 domain-containing protein</fullName>
    </recommendedName>
</protein>
<gene>
    <name evidence="2" type="ordered locus">DMR_33670</name>
</gene>
<dbReference type="eggNOG" id="COG1547">
    <property type="taxonomic scope" value="Bacteria"/>
</dbReference>
<dbReference type="KEGG" id="dma:DMR_33670"/>
<feature type="region of interest" description="Disordered" evidence="1">
    <location>
        <begin position="1"/>
        <end position="21"/>
    </location>
</feature>
<dbReference type="Pfam" id="PF03745">
    <property type="entry name" value="DUF309"/>
    <property type="match status" value="1"/>
</dbReference>
<dbReference type="PANTHER" id="PTHR34796:SF1">
    <property type="entry name" value="EXPRESSED PROTEIN"/>
    <property type="match status" value="1"/>
</dbReference>
<evidence type="ECO:0000313" key="2">
    <source>
        <dbReference type="EMBL" id="BAH76858.1"/>
    </source>
</evidence>
<evidence type="ECO:0008006" key="4">
    <source>
        <dbReference type="Google" id="ProtNLM"/>
    </source>
</evidence>
<dbReference type="PANTHER" id="PTHR34796">
    <property type="entry name" value="EXPRESSED PROTEIN"/>
    <property type="match status" value="1"/>
</dbReference>
<proteinExistence type="predicted"/>
<dbReference type="EMBL" id="AP010904">
    <property type="protein sequence ID" value="BAH76858.1"/>
    <property type="molecule type" value="Genomic_DNA"/>
</dbReference>
<evidence type="ECO:0000256" key="1">
    <source>
        <dbReference type="SAM" id="MobiDB-lite"/>
    </source>
</evidence>
<reference evidence="2 3" key="1">
    <citation type="journal article" date="2009" name="Genome Res.">
        <title>Whole genome sequence of Desulfovibrio magneticus strain RS-1 revealed common gene clusters in magnetotactic bacteria.</title>
        <authorList>
            <person name="Nakazawa H."/>
            <person name="Arakaki A."/>
            <person name="Narita-Yamada S."/>
            <person name="Yashiro I."/>
            <person name="Jinno K."/>
            <person name="Aoki N."/>
            <person name="Tsuruyama A."/>
            <person name="Okamura Y."/>
            <person name="Tanikawa S."/>
            <person name="Fujita N."/>
            <person name="Takeyama H."/>
            <person name="Matsunaga T."/>
        </authorList>
    </citation>
    <scope>NUCLEOTIDE SEQUENCE [LARGE SCALE GENOMIC DNA]</scope>
    <source>
        <strain evidence="3">ATCC 700980 / DSM 13731 / RS-1</strain>
    </source>
</reference>
<evidence type="ECO:0000313" key="3">
    <source>
        <dbReference type="Proteomes" id="UP000009071"/>
    </source>
</evidence>
<keyword evidence="3" id="KW-1185">Reference proteome</keyword>
<sequence>MQQAPEWLRAGPRDGGTPLMSRTPEEKAILAAGVAAFNNGRYFACHEILEALWLPDVSPERDLLKGLIQVAAGLHHQKNGNLRGCRKLLLRATQLLTPYSPAGADLDIAGLLGEVAVALAFCQSAAPGDPLPPALVPRLRPAGQDPRSD</sequence>
<dbReference type="InterPro" id="IPR005500">
    <property type="entry name" value="DUF309"/>
</dbReference>
<dbReference type="InterPro" id="IPR023203">
    <property type="entry name" value="TTHA0068_sf"/>
</dbReference>
<dbReference type="STRING" id="573370.DMR_33670"/>
<dbReference type="HOGENOM" id="CLU_125317_1_1_7"/>
<accession>C4XKB8</accession>
<dbReference type="AlphaFoldDB" id="C4XKB8"/>
<name>C4XKB8_SOLM1</name>
<dbReference type="Proteomes" id="UP000009071">
    <property type="component" value="Chromosome"/>
</dbReference>